<organism evidence="2 3">
    <name type="scientific">Moraxella bovoculi 237</name>
    <dbReference type="NCBI Taxonomy" id="743974"/>
    <lineage>
        <taxon>Bacteria</taxon>
        <taxon>Pseudomonadati</taxon>
        <taxon>Pseudomonadota</taxon>
        <taxon>Gammaproteobacteria</taxon>
        <taxon>Moraxellales</taxon>
        <taxon>Moraxellaceae</taxon>
        <taxon>Moraxella</taxon>
    </lineage>
</organism>
<keyword evidence="1" id="KW-1133">Transmembrane helix</keyword>
<evidence type="ECO:0008006" key="4">
    <source>
        <dbReference type="Google" id="ProtNLM"/>
    </source>
</evidence>
<keyword evidence="1" id="KW-0812">Transmembrane</keyword>
<name>A0A066UF91_9GAMM</name>
<dbReference type="Pfam" id="PF16951">
    <property type="entry name" value="MaAIMP_sms"/>
    <property type="match status" value="1"/>
</dbReference>
<accession>A0A066UF91</accession>
<sequence length="42" mass="4608">MNSTALMIMIVALSAIWDGLILSAIHLVKNPDIDMDKVPNDQ</sequence>
<dbReference type="RefSeq" id="WP_118873342.1">
    <property type="nucleotide sequence ID" value="NZ_AOMT01000005.1"/>
</dbReference>
<protein>
    <recommendedName>
        <fullName evidence="4">Methionine/alanine importer small subunit</fullName>
    </recommendedName>
</protein>
<dbReference type="EMBL" id="AOMT01000005">
    <property type="protein sequence ID" value="KDN25715.1"/>
    <property type="molecule type" value="Genomic_DNA"/>
</dbReference>
<gene>
    <name evidence="2" type="ORF">MBO_00925</name>
</gene>
<proteinExistence type="predicted"/>
<dbReference type="OrthoDB" id="6712920at2"/>
<feature type="transmembrane region" description="Helical" evidence="1">
    <location>
        <begin position="6"/>
        <end position="28"/>
    </location>
</feature>
<dbReference type="Proteomes" id="UP000035860">
    <property type="component" value="Unassembled WGS sequence"/>
</dbReference>
<dbReference type="AlphaFoldDB" id="A0A066UF91"/>
<dbReference type="GeneID" id="301975199"/>
<comment type="caution">
    <text evidence="2">The sequence shown here is derived from an EMBL/GenBank/DDBJ whole genome shotgun (WGS) entry which is preliminary data.</text>
</comment>
<dbReference type="InterPro" id="IPR031596">
    <property type="entry name" value="MaAIMP_sms"/>
</dbReference>
<keyword evidence="3" id="KW-1185">Reference proteome</keyword>
<evidence type="ECO:0000313" key="3">
    <source>
        <dbReference type="Proteomes" id="UP000035860"/>
    </source>
</evidence>
<reference evidence="2 3" key="1">
    <citation type="journal article" date="2014" name="Genome Announc.">
        <title>Draft Genome Sequence of Moraxella bovoculi Strain 237T (ATCC BAA-1259T) Isolated from a Calf with Infectious Bovine Keratoconjunctivitis.</title>
        <authorList>
            <person name="Calcutt M.J."/>
            <person name="Foecking M.F."/>
            <person name="Martin N.T."/>
            <person name="Mhlanga-Mutangadura T."/>
            <person name="Reilly T.J."/>
        </authorList>
    </citation>
    <scope>NUCLEOTIDE SEQUENCE [LARGE SCALE GENOMIC DNA]</scope>
    <source>
        <strain evidence="2 3">237</strain>
    </source>
</reference>
<evidence type="ECO:0000256" key="1">
    <source>
        <dbReference type="SAM" id="Phobius"/>
    </source>
</evidence>
<keyword evidence="1" id="KW-0472">Membrane</keyword>
<evidence type="ECO:0000313" key="2">
    <source>
        <dbReference type="EMBL" id="KDN25715.1"/>
    </source>
</evidence>